<keyword evidence="6 9" id="KW-1133">Transmembrane helix</keyword>
<feature type="transmembrane region" description="Helical" evidence="9">
    <location>
        <begin position="55"/>
        <end position="71"/>
    </location>
</feature>
<reference evidence="11 12" key="1">
    <citation type="submission" date="2023-12" db="EMBL/GenBank/DDBJ databases">
        <title>Jeotgalibacillus haloalkaliphilus sp. nov., a novel salt-tolerant bacteria, isolated from the estuary of the Fenhe River into the Yellow River.</title>
        <authorList>
            <person name="Li Y."/>
        </authorList>
    </citation>
    <scope>NUCLEOTIDE SEQUENCE [LARGE SCALE GENOMIC DNA]</scope>
    <source>
        <strain evidence="11 12">HH7-29</strain>
    </source>
</reference>
<dbReference type="Pfam" id="PF02080">
    <property type="entry name" value="TrkA_C"/>
    <property type="match status" value="1"/>
</dbReference>
<dbReference type="NCBIfam" id="NF003716">
    <property type="entry name" value="PRK05326.1-3"/>
    <property type="match status" value="1"/>
</dbReference>
<evidence type="ECO:0000256" key="9">
    <source>
        <dbReference type="SAM" id="Phobius"/>
    </source>
</evidence>
<dbReference type="EMBL" id="JAXQNN010000006">
    <property type="protein sequence ID" value="MDZ5713440.1"/>
    <property type="molecule type" value="Genomic_DNA"/>
</dbReference>
<dbReference type="Proteomes" id="UP001292084">
    <property type="component" value="Unassembled WGS sequence"/>
</dbReference>
<feature type="transmembrane region" description="Helical" evidence="9">
    <location>
        <begin position="293"/>
        <end position="316"/>
    </location>
</feature>
<evidence type="ECO:0000256" key="3">
    <source>
        <dbReference type="ARBA" id="ARBA00022449"/>
    </source>
</evidence>
<feature type="transmembrane region" description="Helical" evidence="9">
    <location>
        <begin position="117"/>
        <end position="138"/>
    </location>
</feature>
<sequence>MDFTVDGLIFFMAAMLIIGVAATKFSSRLGMPSLVLFLLAGMLLSEFIYFENTEFVQLVGILALIIILFEGGTQTSWQSIRPVIGASTSLATAGVLITSGIVGVAAVWILNLSWLEGLLLGAIVGSTDAAAVFSVLGTKNIKAKLTSTLEAESGTNDPMAVFLTVMFIELIQMPDTGIWSLISGFLIQMSLGLVAGLVLGRLTVLAITKINLDASGLYPVLALSFAIFTYAGTTFINGSGLLAVYVMAVVVGNYEIPYRHSILRFNEGFAWMMQIVMFIMLGLLVFPNQLLEVIWQGMLLSLILMLIARPVGVFLSMLGMRYNGKEKLFISWAGLKGAVPIVLATYPIVAGVENAMLIFNTVFFVVLTSALIQGGTLSWLGNKLGLAGDEKPQSPYSLELIALGKTESEMVELTIPKDSAVAGMKLADITLPKYTLITAVIRKEKILTPTGVTRLKEGDTLYVLTKKKTRDLVKIRFYQKKWIQEEKVETVEAAEMDNGEAKESGS</sequence>
<evidence type="ECO:0000256" key="4">
    <source>
        <dbReference type="ARBA" id="ARBA00022475"/>
    </source>
</evidence>
<dbReference type="PANTHER" id="PTHR32507:SF7">
    <property type="entry name" value="K(+)_H(+) ANTIPORTER NHAP2"/>
    <property type="match status" value="1"/>
</dbReference>
<evidence type="ECO:0000256" key="2">
    <source>
        <dbReference type="ARBA" id="ARBA00022448"/>
    </source>
</evidence>
<dbReference type="Gene3D" id="1.20.1530.20">
    <property type="match status" value="1"/>
</dbReference>
<comment type="subcellular location">
    <subcellularLocation>
        <location evidence="1">Cell membrane</location>
        <topology evidence="1">Multi-pass membrane protein</topology>
    </subcellularLocation>
</comment>
<dbReference type="InterPro" id="IPR006037">
    <property type="entry name" value="RCK_C"/>
</dbReference>
<dbReference type="PANTHER" id="PTHR32507">
    <property type="entry name" value="NA(+)/H(+) ANTIPORTER 1"/>
    <property type="match status" value="1"/>
</dbReference>
<feature type="transmembrane region" description="Helical" evidence="9">
    <location>
        <begin position="355"/>
        <end position="381"/>
    </location>
</feature>
<keyword evidence="8 9" id="KW-0472">Membrane</keyword>
<name>A0ABU5KQJ1_9BACL</name>
<keyword evidence="4" id="KW-1003">Cell membrane</keyword>
<evidence type="ECO:0000313" key="12">
    <source>
        <dbReference type="Proteomes" id="UP001292084"/>
    </source>
</evidence>
<feature type="domain" description="RCK C-terminal" evidence="10">
    <location>
        <begin position="398"/>
        <end position="481"/>
    </location>
</feature>
<feature type="transmembrane region" description="Helical" evidence="9">
    <location>
        <begin position="83"/>
        <end position="111"/>
    </location>
</feature>
<evidence type="ECO:0000256" key="5">
    <source>
        <dbReference type="ARBA" id="ARBA00022692"/>
    </source>
</evidence>
<evidence type="ECO:0000256" key="8">
    <source>
        <dbReference type="ARBA" id="ARBA00023136"/>
    </source>
</evidence>
<dbReference type="RefSeq" id="WP_322422404.1">
    <property type="nucleotide sequence ID" value="NZ_JAXQNN010000006.1"/>
</dbReference>
<keyword evidence="2" id="KW-0813">Transport</keyword>
<keyword evidence="7" id="KW-0406">Ion transport</keyword>
<feature type="transmembrane region" description="Helical" evidence="9">
    <location>
        <begin position="328"/>
        <end position="349"/>
    </location>
</feature>
<dbReference type="Pfam" id="PF00999">
    <property type="entry name" value="Na_H_Exchanger"/>
    <property type="match status" value="1"/>
</dbReference>
<accession>A0ABU5KQJ1</accession>
<dbReference type="InterPro" id="IPR006153">
    <property type="entry name" value="Cation/H_exchanger_TM"/>
</dbReference>
<evidence type="ECO:0000259" key="10">
    <source>
        <dbReference type="PROSITE" id="PS51202"/>
    </source>
</evidence>
<evidence type="ECO:0000313" key="11">
    <source>
        <dbReference type="EMBL" id="MDZ5713440.1"/>
    </source>
</evidence>
<keyword evidence="12" id="KW-1185">Reference proteome</keyword>
<dbReference type="InterPro" id="IPR038770">
    <property type="entry name" value="Na+/solute_symporter_sf"/>
</dbReference>
<evidence type="ECO:0000256" key="6">
    <source>
        <dbReference type="ARBA" id="ARBA00022989"/>
    </source>
</evidence>
<proteinExistence type="predicted"/>
<dbReference type="InterPro" id="IPR036721">
    <property type="entry name" value="RCK_C_sf"/>
</dbReference>
<keyword evidence="5 9" id="KW-0812">Transmembrane</keyword>
<dbReference type="Gene3D" id="3.30.70.1450">
    <property type="entry name" value="Regulator of K+ conductance, C-terminal domain"/>
    <property type="match status" value="1"/>
</dbReference>
<protein>
    <submittedName>
        <fullName evidence="11">Potassium/proton antiporter</fullName>
    </submittedName>
</protein>
<feature type="transmembrane region" description="Helical" evidence="9">
    <location>
        <begin position="268"/>
        <end position="287"/>
    </location>
</feature>
<comment type="caution">
    <text evidence="11">The sequence shown here is derived from an EMBL/GenBank/DDBJ whole genome shotgun (WGS) entry which is preliminary data.</text>
</comment>
<dbReference type="PROSITE" id="PS51202">
    <property type="entry name" value="RCK_C"/>
    <property type="match status" value="1"/>
</dbReference>
<gene>
    <name evidence="11" type="ORF">UFB30_14490</name>
</gene>
<evidence type="ECO:0000256" key="1">
    <source>
        <dbReference type="ARBA" id="ARBA00004651"/>
    </source>
</evidence>
<evidence type="ECO:0000256" key="7">
    <source>
        <dbReference type="ARBA" id="ARBA00023065"/>
    </source>
</evidence>
<organism evidence="11 12">
    <name type="scientific">Jeotgalibacillus haloalkalitolerans</name>
    <dbReference type="NCBI Taxonomy" id="3104292"/>
    <lineage>
        <taxon>Bacteria</taxon>
        <taxon>Bacillati</taxon>
        <taxon>Bacillota</taxon>
        <taxon>Bacilli</taxon>
        <taxon>Bacillales</taxon>
        <taxon>Caryophanaceae</taxon>
        <taxon>Jeotgalibacillus</taxon>
    </lineage>
</organism>
<feature type="transmembrane region" description="Helical" evidence="9">
    <location>
        <begin position="29"/>
        <end position="49"/>
    </location>
</feature>
<feature type="transmembrane region" description="Helical" evidence="9">
    <location>
        <begin position="6"/>
        <end position="22"/>
    </location>
</feature>
<dbReference type="NCBIfam" id="NF003715">
    <property type="entry name" value="PRK05326.1-2"/>
    <property type="match status" value="1"/>
</dbReference>
<dbReference type="SUPFAM" id="SSF116726">
    <property type="entry name" value="TrkA C-terminal domain-like"/>
    <property type="match status" value="1"/>
</dbReference>
<keyword evidence="3" id="KW-0050">Antiport</keyword>
<feature type="transmembrane region" description="Helical" evidence="9">
    <location>
        <begin position="185"/>
        <end position="204"/>
    </location>
</feature>